<dbReference type="PANTHER" id="PTHR25462">
    <property type="entry name" value="BONUS, ISOFORM C-RELATED"/>
    <property type="match status" value="1"/>
</dbReference>
<proteinExistence type="predicted"/>
<evidence type="ECO:0000313" key="9">
    <source>
        <dbReference type="Proteomes" id="UP000007431"/>
    </source>
</evidence>
<keyword evidence="9" id="KW-1185">Reference proteome</keyword>
<evidence type="ECO:0000259" key="7">
    <source>
        <dbReference type="PROSITE" id="PS50089"/>
    </source>
</evidence>
<dbReference type="EMBL" id="GL377319">
    <property type="protein sequence ID" value="EFI91193.1"/>
    <property type="molecule type" value="Genomic_DNA"/>
</dbReference>
<feature type="compositionally biased region" description="Polar residues" evidence="6">
    <location>
        <begin position="361"/>
        <end position="384"/>
    </location>
</feature>
<feature type="compositionally biased region" description="Basic and acidic residues" evidence="6">
    <location>
        <begin position="420"/>
        <end position="432"/>
    </location>
</feature>
<keyword evidence="2 4" id="KW-0863">Zinc-finger</keyword>
<dbReference type="Gene3D" id="3.30.40.10">
    <property type="entry name" value="Zinc/RING finger domain, C3HC4 (zinc finger)"/>
    <property type="match status" value="1"/>
</dbReference>
<sequence length="943" mass="101634">MPLLYHPSSFCDICYDTYSDTVEPYVIGCGHVFCKTCLESIPNQAPARGTVISNPVCPTCRKTYWSNKIRRLYVDLYTGENQPEEQLAREQALDELELLDKLLHHWDEDEDELPQDIVAEIEAWLQVRSGENTPVVQRLTSLLRKYKKVRKRSKQDRHEARRLRDRLERHDTRHQQEAEMATGVERSLQEQIIELRCKVTEYETQVYSLQIALAERQQGPPPPPPVPTRPNEPALTRSNTEPALPQPGLTRTLSNPASRFHARGPPGIPSWRAWLSNESDLGSGSAADAGKYPCRADARRLPYQPDACWLSCKPDSRLPSDPTSGWLPTEFPRSLSIEPSGFFSTEPPGPLSTDSALRCLPSSTRSGQTPGSIRSGQTARSSTPPDGIIPGASPTSRVHPSKGLGGAARCLTQDASPPRSHGESSNRAHAEASTRAPTEGSHRAPAEGSHRPAESSNRPPGTSHLVPESSHRSRRHRTTRSETAATVPQQQPATMAPQQAAATIPHQPTPSYAWDPAALNDAAAALASSATVAGHAPTGSTLATGHVPNAPTQAGPNYAPPPTTHPTAPSGPRIYPPPMAVSTSQRQFDPNDFLLPAAMQGGPNGQSFTNGHARTESYPDGYMPSDAYMNAYLTSYDQAYVEGYQRHADRIANVAGGGDREHRRRRHRRSEPEAPTRAREVYAQSQQAPSTSTHSTDSAARTPTATSMTLSSSSGSTETAHPALRRSGTTGHDSLAASGSRRALTAAERDARRRAAFSQTDEERQRRERREQRESITSSLTSSAPSWTGTQVSVPESQASVGQFRLANFPTSPPELTGEVPTVSPHIPPALLFVPPTAASPGSPPLELLNSPTGSPADLAVPGAPRQGPRALSVSTGASNTPRVWSAQSYGSRGSGASRGSGLSNLLGLTEMETVSSAAPLSMPTPRQPAPAFLRALSETYSG</sequence>
<feature type="region of interest" description="Disordered" evidence="6">
    <location>
        <begin position="652"/>
        <end position="796"/>
    </location>
</feature>
<evidence type="ECO:0000256" key="6">
    <source>
        <dbReference type="SAM" id="MobiDB-lite"/>
    </source>
</evidence>
<name>D8QLZ9_SCHCM</name>
<dbReference type="GO" id="GO:0061630">
    <property type="term" value="F:ubiquitin protein ligase activity"/>
    <property type="evidence" value="ECO:0007669"/>
    <property type="project" value="TreeGrafter"/>
</dbReference>
<evidence type="ECO:0000256" key="1">
    <source>
        <dbReference type="ARBA" id="ARBA00022723"/>
    </source>
</evidence>
<feature type="compositionally biased region" description="Pro residues" evidence="6">
    <location>
        <begin position="219"/>
        <end position="230"/>
    </location>
</feature>
<dbReference type="InParanoid" id="D8QLZ9"/>
<evidence type="ECO:0000256" key="3">
    <source>
        <dbReference type="ARBA" id="ARBA00022833"/>
    </source>
</evidence>
<dbReference type="SUPFAM" id="SSF57850">
    <property type="entry name" value="RING/U-box"/>
    <property type="match status" value="1"/>
</dbReference>
<dbReference type="InterPro" id="IPR013083">
    <property type="entry name" value="Znf_RING/FYVE/PHD"/>
</dbReference>
<feature type="compositionally biased region" description="Low complexity" evidence="6">
    <location>
        <begin position="481"/>
        <end position="505"/>
    </location>
</feature>
<keyword evidence="3" id="KW-0862">Zinc</keyword>
<dbReference type="SMART" id="SM00184">
    <property type="entry name" value="RING"/>
    <property type="match status" value="1"/>
</dbReference>
<feature type="compositionally biased region" description="Polar residues" evidence="6">
    <location>
        <begin position="873"/>
        <end position="888"/>
    </location>
</feature>
<feature type="region of interest" description="Disordered" evidence="6">
    <location>
        <begin position="851"/>
        <end position="904"/>
    </location>
</feature>
<evidence type="ECO:0000256" key="5">
    <source>
        <dbReference type="SAM" id="Coils"/>
    </source>
</evidence>
<evidence type="ECO:0000313" key="8">
    <source>
        <dbReference type="EMBL" id="EFI91193.1"/>
    </source>
</evidence>
<dbReference type="PROSITE" id="PS00518">
    <property type="entry name" value="ZF_RING_1"/>
    <property type="match status" value="1"/>
</dbReference>
<dbReference type="VEuPathDB" id="FungiDB:SCHCODRAFT_02591938"/>
<feature type="compositionally biased region" description="Low complexity" evidence="6">
    <location>
        <begin position="702"/>
        <end position="719"/>
    </location>
</feature>
<dbReference type="OMA" id="WGTVHSS"/>
<protein>
    <recommendedName>
        <fullName evidence="7">RING-type domain-containing protein</fullName>
    </recommendedName>
</protein>
<feature type="compositionally biased region" description="Basic and acidic residues" evidence="6">
    <location>
        <begin position="670"/>
        <end position="680"/>
    </location>
</feature>
<dbReference type="AlphaFoldDB" id="D8QLZ9"/>
<dbReference type="HOGENOM" id="CLU_311495_0_0_1"/>
<dbReference type="InterPro" id="IPR047153">
    <property type="entry name" value="TRIM45/56/19-like"/>
</dbReference>
<feature type="compositionally biased region" description="Basic and acidic residues" evidence="6">
    <location>
        <begin position="440"/>
        <end position="453"/>
    </location>
</feature>
<dbReference type="PROSITE" id="PS50089">
    <property type="entry name" value="ZF_RING_2"/>
    <property type="match status" value="1"/>
</dbReference>
<evidence type="ECO:0000256" key="4">
    <source>
        <dbReference type="PROSITE-ProRule" id="PRU00175"/>
    </source>
</evidence>
<dbReference type="GO" id="GO:0008270">
    <property type="term" value="F:zinc ion binding"/>
    <property type="evidence" value="ECO:0007669"/>
    <property type="project" value="UniProtKB-KW"/>
</dbReference>
<organism evidence="9">
    <name type="scientific">Schizophyllum commune (strain H4-8 / FGSC 9210)</name>
    <name type="common">Split gill fungus</name>
    <dbReference type="NCBI Taxonomy" id="578458"/>
    <lineage>
        <taxon>Eukaryota</taxon>
        <taxon>Fungi</taxon>
        <taxon>Dikarya</taxon>
        <taxon>Basidiomycota</taxon>
        <taxon>Agaricomycotina</taxon>
        <taxon>Agaricomycetes</taxon>
        <taxon>Agaricomycetidae</taxon>
        <taxon>Agaricales</taxon>
        <taxon>Schizophyllaceae</taxon>
        <taxon>Schizophyllum</taxon>
    </lineage>
</organism>
<gene>
    <name evidence="8" type="ORF">SCHCODRAFT_238841</name>
</gene>
<dbReference type="PANTHER" id="PTHR25462:SF296">
    <property type="entry name" value="MEIOTIC P26, ISOFORM F"/>
    <property type="match status" value="1"/>
</dbReference>
<feature type="region of interest" description="Disordered" evidence="6">
    <location>
        <begin position="216"/>
        <end position="265"/>
    </location>
</feature>
<feature type="compositionally biased region" description="Low complexity" evidence="6">
    <location>
        <begin position="775"/>
        <end position="788"/>
    </location>
</feature>
<keyword evidence="5" id="KW-0175">Coiled coil</keyword>
<feature type="compositionally biased region" description="Low complexity" evidence="6">
    <location>
        <begin position="513"/>
        <end position="536"/>
    </location>
</feature>
<dbReference type="CDD" id="cd16449">
    <property type="entry name" value="RING-HC"/>
    <property type="match status" value="1"/>
</dbReference>
<feature type="coiled-coil region" evidence="5">
    <location>
        <begin position="150"/>
        <end position="205"/>
    </location>
</feature>
<dbReference type="InterPro" id="IPR001841">
    <property type="entry name" value="Znf_RING"/>
</dbReference>
<feature type="compositionally biased region" description="Polar residues" evidence="6">
    <location>
        <begin position="683"/>
        <end position="701"/>
    </location>
</feature>
<reference evidence="8 9" key="1">
    <citation type="journal article" date="2010" name="Nat. Biotechnol.">
        <title>Genome sequence of the model mushroom Schizophyllum commune.</title>
        <authorList>
            <person name="Ohm R.A."/>
            <person name="de Jong J.F."/>
            <person name="Lugones L.G."/>
            <person name="Aerts A."/>
            <person name="Kothe E."/>
            <person name="Stajich J.E."/>
            <person name="de Vries R.P."/>
            <person name="Record E."/>
            <person name="Levasseur A."/>
            <person name="Baker S.E."/>
            <person name="Bartholomew K.A."/>
            <person name="Coutinho P.M."/>
            <person name="Erdmann S."/>
            <person name="Fowler T.J."/>
            <person name="Gathman A.C."/>
            <person name="Lombard V."/>
            <person name="Henrissat B."/>
            <person name="Knabe N."/>
            <person name="Kuees U."/>
            <person name="Lilly W.W."/>
            <person name="Lindquist E."/>
            <person name="Lucas S."/>
            <person name="Magnuson J.K."/>
            <person name="Piumi F."/>
            <person name="Raudaskoski M."/>
            <person name="Salamov A."/>
            <person name="Schmutz J."/>
            <person name="Schwarze F.W.M.R."/>
            <person name="vanKuyk P.A."/>
            <person name="Horton J.S."/>
            <person name="Grigoriev I.V."/>
            <person name="Woesten H.A.B."/>
        </authorList>
    </citation>
    <scope>NUCLEOTIDE SEQUENCE [LARGE SCALE GENOMIC DNA]</scope>
    <source>
        <strain evidence="9">H4-8 / FGSC 9210</strain>
    </source>
</reference>
<feature type="compositionally biased region" description="Basic and acidic residues" evidence="6">
    <location>
        <begin position="761"/>
        <end position="774"/>
    </location>
</feature>
<keyword evidence="1" id="KW-0479">Metal-binding</keyword>
<dbReference type="Pfam" id="PF14634">
    <property type="entry name" value="zf-RING_5"/>
    <property type="match status" value="1"/>
</dbReference>
<accession>D8QLZ9</accession>
<dbReference type="InterPro" id="IPR017907">
    <property type="entry name" value="Znf_RING_CS"/>
</dbReference>
<feature type="domain" description="RING-type" evidence="7">
    <location>
        <begin position="11"/>
        <end position="61"/>
    </location>
</feature>
<dbReference type="eggNOG" id="ENOG502RBYK">
    <property type="taxonomic scope" value="Eukaryota"/>
</dbReference>
<dbReference type="Proteomes" id="UP000007431">
    <property type="component" value="Unassembled WGS sequence"/>
</dbReference>
<feature type="region of interest" description="Disordered" evidence="6">
    <location>
        <begin position="337"/>
        <end position="617"/>
    </location>
</feature>
<evidence type="ECO:0000256" key="2">
    <source>
        <dbReference type="ARBA" id="ARBA00022771"/>
    </source>
</evidence>